<dbReference type="CDD" id="cd06171">
    <property type="entry name" value="Sigma70_r4"/>
    <property type="match status" value="1"/>
</dbReference>
<dbReference type="Pfam" id="PF08281">
    <property type="entry name" value="Sigma70_r4_2"/>
    <property type="match status" value="1"/>
</dbReference>
<proteinExistence type="inferred from homology"/>
<dbReference type="InterPro" id="IPR039425">
    <property type="entry name" value="RNA_pol_sigma-70-like"/>
</dbReference>
<feature type="domain" description="RNA polymerase sigma factor 70 region 4 type 2" evidence="6">
    <location>
        <begin position="113"/>
        <end position="162"/>
    </location>
</feature>
<dbReference type="InterPro" id="IPR013249">
    <property type="entry name" value="RNA_pol_sigma70_r4_t2"/>
</dbReference>
<dbReference type="GO" id="GO:0003677">
    <property type="term" value="F:DNA binding"/>
    <property type="evidence" value="ECO:0007669"/>
    <property type="project" value="InterPro"/>
</dbReference>
<dbReference type="InterPro" id="IPR014284">
    <property type="entry name" value="RNA_pol_sigma-70_dom"/>
</dbReference>
<dbReference type="GO" id="GO:0006352">
    <property type="term" value="P:DNA-templated transcription initiation"/>
    <property type="evidence" value="ECO:0007669"/>
    <property type="project" value="InterPro"/>
</dbReference>
<dbReference type="SUPFAM" id="SSF88659">
    <property type="entry name" value="Sigma3 and sigma4 domains of RNA polymerase sigma factors"/>
    <property type="match status" value="1"/>
</dbReference>
<evidence type="ECO:0000259" key="5">
    <source>
        <dbReference type="Pfam" id="PF04542"/>
    </source>
</evidence>
<keyword evidence="4" id="KW-0804">Transcription</keyword>
<comment type="similarity">
    <text evidence="1">Belongs to the sigma-70 factor family. ECF subfamily.</text>
</comment>
<dbReference type="Gene3D" id="1.10.10.10">
    <property type="entry name" value="Winged helix-like DNA-binding domain superfamily/Winged helix DNA-binding domain"/>
    <property type="match status" value="1"/>
</dbReference>
<evidence type="ECO:0000256" key="4">
    <source>
        <dbReference type="ARBA" id="ARBA00023163"/>
    </source>
</evidence>
<keyword evidence="3" id="KW-0731">Sigma factor</keyword>
<dbReference type="SUPFAM" id="SSF88946">
    <property type="entry name" value="Sigma2 domain of RNA polymerase sigma factors"/>
    <property type="match status" value="1"/>
</dbReference>
<dbReference type="PANTHER" id="PTHR43133:SF46">
    <property type="entry name" value="RNA POLYMERASE SIGMA-70 FACTOR ECF SUBFAMILY"/>
    <property type="match status" value="1"/>
</dbReference>
<keyword evidence="2" id="KW-0805">Transcription regulation</keyword>
<dbReference type="NCBIfam" id="TIGR02937">
    <property type="entry name" value="sigma70-ECF"/>
    <property type="match status" value="1"/>
</dbReference>
<dbReference type="InterPro" id="IPR007627">
    <property type="entry name" value="RNA_pol_sigma70_r2"/>
</dbReference>
<reference evidence="7 8" key="1">
    <citation type="submission" date="2019-11" db="EMBL/GenBank/DDBJ databases">
        <authorList>
            <person name="Zheng R.K."/>
            <person name="Sun C.M."/>
        </authorList>
    </citation>
    <scope>NUCLEOTIDE SEQUENCE [LARGE SCALE GENOMIC DNA]</scope>
    <source>
        <strain evidence="7 8">WC007</strain>
    </source>
</reference>
<dbReference type="GO" id="GO:0016987">
    <property type="term" value="F:sigma factor activity"/>
    <property type="evidence" value="ECO:0007669"/>
    <property type="project" value="UniProtKB-KW"/>
</dbReference>
<organism evidence="7 8">
    <name type="scientific">Maribellus comscasis</name>
    <dbReference type="NCBI Taxonomy" id="2681766"/>
    <lineage>
        <taxon>Bacteria</taxon>
        <taxon>Pseudomonadati</taxon>
        <taxon>Bacteroidota</taxon>
        <taxon>Bacteroidia</taxon>
        <taxon>Marinilabiliales</taxon>
        <taxon>Prolixibacteraceae</taxon>
        <taxon>Maribellus</taxon>
    </lineage>
</organism>
<feature type="domain" description="RNA polymerase sigma-70 region 2" evidence="5">
    <location>
        <begin position="37"/>
        <end position="87"/>
    </location>
</feature>
<keyword evidence="8" id="KW-1185">Reference proteome</keyword>
<dbReference type="InterPro" id="IPR013325">
    <property type="entry name" value="RNA_pol_sigma_r2"/>
</dbReference>
<dbReference type="RefSeq" id="WP_158862173.1">
    <property type="nucleotide sequence ID" value="NZ_CP046401.1"/>
</dbReference>
<dbReference type="PANTHER" id="PTHR43133">
    <property type="entry name" value="RNA POLYMERASE ECF-TYPE SIGMA FACTO"/>
    <property type="match status" value="1"/>
</dbReference>
<evidence type="ECO:0000313" key="8">
    <source>
        <dbReference type="Proteomes" id="UP000428260"/>
    </source>
</evidence>
<protein>
    <submittedName>
        <fullName evidence="7">Sigma-70 family RNA polymerase sigma factor</fullName>
    </submittedName>
</protein>
<dbReference type="AlphaFoldDB" id="A0A6I6JLX6"/>
<evidence type="ECO:0000256" key="2">
    <source>
        <dbReference type="ARBA" id="ARBA00023015"/>
    </source>
</evidence>
<evidence type="ECO:0000256" key="1">
    <source>
        <dbReference type="ARBA" id="ARBA00010641"/>
    </source>
</evidence>
<evidence type="ECO:0000259" key="6">
    <source>
        <dbReference type="Pfam" id="PF08281"/>
    </source>
</evidence>
<dbReference type="InterPro" id="IPR036388">
    <property type="entry name" value="WH-like_DNA-bd_sf"/>
</dbReference>
<sequence length="192" mass="23204">MEDKRLWEHIKYGDKKALKKLHDKYFKQMCLYTQKSVTDTSVVEELVSDCFIKLWENRAKININSSVKHYIFFILRNSVVDYYREKRPITESIENIPEPANEEYFDEQKQYAKLYDLIQKLPDQRKKIIELAVFDSLTYNEIAKKLNITKNTVKTQIGRAYRFFKENLDPKDFYLFYFLHTSEKNILSKEKI</sequence>
<dbReference type="Gene3D" id="1.10.1740.10">
    <property type="match status" value="1"/>
</dbReference>
<evidence type="ECO:0000256" key="3">
    <source>
        <dbReference type="ARBA" id="ARBA00023082"/>
    </source>
</evidence>
<evidence type="ECO:0000313" key="7">
    <source>
        <dbReference type="EMBL" id="QGY42219.1"/>
    </source>
</evidence>
<dbReference type="Pfam" id="PF04542">
    <property type="entry name" value="Sigma70_r2"/>
    <property type="match status" value="1"/>
</dbReference>
<gene>
    <name evidence="7" type="ORF">GM418_00670</name>
</gene>
<dbReference type="InterPro" id="IPR013324">
    <property type="entry name" value="RNA_pol_sigma_r3/r4-like"/>
</dbReference>
<dbReference type="Proteomes" id="UP000428260">
    <property type="component" value="Chromosome"/>
</dbReference>
<accession>A0A6I6JLX6</accession>
<name>A0A6I6JLX6_9BACT</name>
<dbReference type="EMBL" id="CP046401">
    <property type="protein sequence ID" value="QGY42219.1"/>
    <property type="molecule type" value="Genomic_DNA"/>
</dbReference>
<dbReference type="KEGG" id="mcos:GM418_00670"/>